<evidence type="ECO:0000313" key="3">
    <source>
        <dbReference type="Proteomes" id="UP000266915"/>
    </source>
</evidence>
<evidence type="ECO:0000256" key="1">
    <source>
        <dbReference type="SAM" id="Phobius"/>
    </source>
</evidence>
<feature type="transmembrane region" description="Helical" evidence="1">
    <location>
        <begin position="99"/>
        <end position="120"/>
    </location>
</feature>
<sequence length="219" mass="22592">MPSIPFDGAKHDRYWMVPILRAVIALATAGVVTFTQGHSSQFGLVVFGVFTLLSGAIVGAFAFPNFSDTVTRAFFLGQGVIGVVTGVFSLLVSGGGLSIFLYVVTLWAALTGFLELYSGIRWRGRLAAAKDWTAVGAFTVLLAIATLLVPPGLEQRFAAPGGVEGVLRADIVVVGLVGAYAAIIGVYLVIGGLSLRWAGKRPVTGAATDDTTGTAGAAS</sequence>
<feature type="transmembrane region" description="Helical" evidence="1">
    <location>
        <begin position="42"/>
        <end position="63"/>
    </location>
</feature>
<evidence type="ECO:0008006" key="4">
    <source>
        <dbReference type="Google" id="ProtNLM"/>
    </source>
</evidence>
<name>A0A3N2BY03_9MICO</name>
<dbReference type="Proteomes" id="UP000266915">
    <property type="component" value="Unassembled WGS sequence"/>
</dbReference>
<feature type="transmembrane region" description="Helical" evidence="1">
    <location>
        <begin position="75"/>
        <end position="93"/>
    </location>
</feature>
<feature type="transmembrane region" description="Helical" evidence="1">
    <location>
        <begin position="132"/>
        <end position="151"/>
    </location>
</feature>
<feature type="transmembrane region" description="Helical" evidence="1">
    <location>
        <begin position="171"/>
        <end position="190"/>
    </location>
</feature>
<proteinExistence type="predicted"/>
<organism evidence="2 3">
    <name type="scientific">Plantibacter flavus</name>
    <dbReference type="NCBI Taxonomy" id="150123"/>
    <lineage>
        <taxon>Bacteria</taxon>
        <taxon>Bacillati</taxon>
        <taxon>Actinomycetota</taxon>
        <taxon>Actinomycetes</taxon>
        <taxon>Micrococcales</taxon>
        <taxon>Microbacteriaceae</taxon>
        <taxon>Plantibacter</taxon>
    </lineage>
</organism>
<gene>
    <name evidence="2" type="ORF">EDD42_0151</name>
</gene>
<protein>
    <recommendedName>
        <fullName evidence="4">Acyl-CoA synthetase</fullName>
    </recommendedName>
</protein>
<dbReference type="EMBL" id="RKHL01000001">
    <property type="protein sequence ID" value="ROR80118.1"/>
    <property type="molecule type" value="Genomic_DNA"/>
</dbReference>
<keyword evidence="3" id="KW-1185">Reference proteome</keyword>
<keyword evidence="1" id="KW-0472">Membrane</keyword>
<comment type="caution">
    <text evidence="2">The sequence shown here is derived from an EMBL/GenBank/DDBJ whole genome shotgun (WGS) entry which is preliminary data.</text>
</comment>
<dbReference type="RefSeq" id="WP_192003894.1">
    <property type="nucleotide sequence ID" value="NZ_FXAP01000002.1"/>
</dbReference>
<keyword evidence="1" id="KW-1133">Transmembrane helix</keyword>
<accession>A0A3N2BY03</accession>
<reference evidence="2 3" key="1">
    <citation type="submission" date="2018-11" db="EMBL/GenBank/DDBJ databases">
        <title>Sequencing the genomes of 1000 actinobacteria strains.</title>
        <authorList>
            <person name="Klenk H.-P."/>
        </authorList>
    </citation>
    <scope>NUCLEOTIDE SEQUENCE [LARGE SCALE GENOMIC DNA]</scope>
    <source>
        <strain evidence="2 3">DSM 14012</strain>
    </source>
</reference>
<feature type="transmembrane region" description="Helical" evidence="1">
    <location>
        <begin position="14"/>
        <end position="36"/>
    </location>
</feature>
<evidence type="ECO:0000313" key="2">
    <source>
        <dbReference type="EMBL" id="ROR80118.1"/>
    </source>
</evidence>
<keyword evidence="1" id="KW-0812">Transmembrane</keyword>
<dbReference type="AlphaFoldDB" id="A0A3N2BY03"/>